<reference evidence="2" key="1">
    <citation type="submission" date="2021-03" db="EMBL/GenBank/DDBJ databases">
        <authorList>
            <consortium name="Genoscope - CEA"/>
            <person name="William W."/>
        </authorList>
    </citation>
    <scope>NUCLEOTIDE SEQUENCE</scope>
    <source>
        <strain evidence="2">Doubled-haploid Pahang</strain>
    </source>
</reference>
<dbReference type="OrthoDB" id="1856818at2759"/>
<evidence type="ECO:0000256" key="1">
    <source>
        <dbReference type="SAM" id="SignalP"/>
    </source>
</evidence>
<evidence type="ECO:0000313" key="3">
    <source>
        <dbReference type="EnsemblPlants" id="Ma10_p03390.1"/>
    </source>
</evidence>
<dbReference type="OMA" id="NKRHAGK"/>
<dbReference type="Gramene" id="Ma10_t03390.1">
    <property type="protein sequence ID" value="Ma10_p03390.1"/>
    <property type="gene ID" value="Ma10_g03390"/>
</dbReference>
<feature type="chain" id="PRO_5036407929" evidence="1">
    <location>
        <begin position="18"/>
        <end position="150"/>
    </location>
</feature>
<dbReference type="Proteomes" id="UP000012960">
    <property type="component" value="Unplaced"/>
</dbReference>
<protein>
    <submittedName>
        <fullName evidence="2">(wild Malaysian banana) hypothetical protein</fullName>
    </submittedName>
</protein>
<dbReference type="InParanoid" id="A0A804KS54"/>
<accession>A0A804KS54</accession>
<organism evidence="3 4">
    <name type="scientific">Musa acuminata subsp. malaccensis</name>
    <name type="common">Wild banana</name>
    <name type="synonym">Musa malaccensis</name>
    <dbReference type="NCBI Taxonomy" id="214687"/>
    <lineage>
        <taxon>Eukaryota</taxon>
        <taxon>Viridiplantae</taxon>
        <taxon>Streptophyta</taxon>
        <taxon>Embryophyta</taxon>
        <taxon>Tracheophyta</taxon>
        <taxon>Spermatophyta</taxon>
        <taxon>Magnoliopsida</taxon>
        <taxon>Liliopsida</taxon>
        <taxon>Zingiberales</taxon>
        <taxon>Musaceae</taxon>
        <taxon>Musa</taxon>
    </lineage>
</organism>
<evidence type="ECO:0000313" key="4">
    <source>
        <dbReference type="Proteomes" id="UP000012960"/>
    </source>
</evidence>
<dbReference type="AlphaFoldDB" id="A0A804KS54"/>
<dbReference type="Pfam" id="PF14009">
    <property type="entry name" value="PADRE"/>
    <property type="match status" value="1"/>
</dbReference>
<dbReference type="EMBL" id="HG996476">
    <property type="protein sequence ID" value="CAG1852496.1"/>
    <property type="molecule type" value="Genomic_DNA"/>
</dbReference>
<gene>
    <name evidence="2" type="ORF">GSMUA_307220.1</name>
</gene>
<keyword evidence="4" id="KW-1185">Reference proteome</keyword>
<keyword evidence="1" id="KW-0732">Signal</keyword>
<dbReference type="FunCoup" id="A0A804KS54">
    <property type="interactions" value="6"/>
</dbReference>
<name>A0A804KS54_MUSAM</name>
<dbReference type="PANTHER" id="PTHR33052">
    <property type="entry name" value="DUF4228 DOMAIN PROTEIN-RELATED"/>
    <property type="match status" value="1"/>
</dbReference>
<feature type="signal peptide" evidence="1">
    <location>
        <begin position="1"/>
        <end position="17"/>
    </location>
</feature>
<proteinExistence type="predicted"/>
<dbReference type="InterPro" id="IPR025322">
    <property type="entry name" value="PADRE_dom"/>
</dbReference>
<evidence type="ECO:0000313" key="2">
    <source>
        <dbReference type="EMBL" id="CAG1852496.1"/>
    </source>
</evidence>
<sequence length="150" mass="16765">MGNSLRCCLACVLPCGALDVVRVVHLSGQVELYSRPVSAREVLAAHPNHVISKPCSQGVVRKIFMLSPDSELKRGNIYFLLPESALPGKERKKIHRKRPQKTGGDVVVVKDLDHDNSVEQEVVSTKVCHRRRRSGRVGVWRPHLETISED</sequence>
<reference evidence="3" key="2">
    <citation type="submission" date="2021-05" db="UniProtKB">
        <authorList>
            <consortium name="EnsemblPlants"/>
        </authorList>
    </citation>
    <scope>IDENTIFICATION</scope>
    <source>
        <strain evidence="3">subsp. malaccensis</strain>
    </source>
</reference>
<dbReference type="EnsemblPlants" id="Ma10_t03390.1">
    <property type="protein sequence ID" value="Ma10_p03390.1"/>
    <property type="gene ID" value="Ma10_g03390"/>
</dbReference>